<evidence type="ECO:0000313" key="1">
    <source>
        <dbReference type="EMBL" id="KZP22003.1"/>
    </source>
</evidence>
<protein>
    <submittedName>
        <fullName evidence="1">Uncharacterized protein</fullName>
    </submittedName>
</protein>
<keyword evidence="2" id="KW-1185">Reference proteome</keyword>
<evidence type="ECO:0000313" key="2">
    <source>
        <dbReference type="Proteomes" id="UP000076532"/>
    </source>
</evidence>
<dbReference type="Proteomes" id="UP000076532">
    <property type="component" value="Unassembled WGS sequence"/>
</dbReference>
<organism evidence="1 2">
    <name type="scientific">Athelia psychrophila</name>
    <dbReference type="NCBI Taxonomy" id="1759441"/>
    <lineage>
        <taxon>Eukaryota</taxon>
        <taxon>Fungi</taxon>
        <taxon>Dikarya</taxon>
        <taxon>Basidiomycota</taxon>
        <taxon>Agaricomycotina</taxon>
        <taxon>Agaricomycetes</taxon>
        <taxon>Agaricomycetidae</taxon>
        <taxon>Atheliales</taxon>
        <taxon>Atheliaceae</taxon>
        <taxon>Athelia</taxon>
    </lineage>
</organism>
<reference evidence="1 2" key="1">
    <citation type="journal article" date="2016" name="Mol. Biol. Evol.">
        <title>Comparative Genomics of Early-Diverging Mushroom-Forming Fungi Provides Insights into the Origins of Lignocellulose Decay Capabilities.</title>
        <authorList>
            <person name="Nagy L.G."/>
            <person name="Riley R."/>
            <person name="Tritt A."/>
            <person name="Adam C."/>
            <person name="Daum C."/>
            <person name="Floudas D."/>
            <person name="Sun H."/>
            <person name="Yadav J.S."/>
            <person name="Pangilinan J."/>
            <person name="Larsson K.H."/>
            <person name="Matsuura K."/>
            <person name="Barry K."/>
            <person name="Labutti K."/>
            <person name="Kuo R."/>
            <person name="Ohm R.A."/>
            <person name="Bhattacharya S.S."/>
            <person name="Shirouzu T."/>
            <person name="Yoshinaga Y."/>
            <person name="Martin F.M."/>
            <person name="Grigoriev I.V."/>
            <person name="Hibbett D.S."/>
        </authorList>
    </citation>
    <scope>NUCLEOTIDE SEQUENCE [LARGE SCALE GENOMIC DNA]</scope>
    <source>
        <strain evidence="1 2">CBS 109695</strain>
    </source>
</reference>
<accession>A0A166KKQ5</accession>
<dbReference type="AlphaFoldDB" id="A0A166KKQ5"/>
<sequence length="129" mass="14380">MDRFRNLSCGVESDGNSRNSGKICVAMAKLVALQRQTETEWRSRRTICASKSTATQRRKRGIALSWCCQGRRHPERKGVNTNVGSGMYGLMDHRPHGQMQDGGIHFVVVFAAHLFAGQFSLTCSTYLVC</sequence>
<gene>
    <name evidence="1" type="ORF">FIBSPDRAFT_496310</name>
</gene>
<proteinExistence type="predicted"/>
<name>A0A166KKQ5_9AGAM</name>
<dbReference type="EMBL" id="KV417543">
    <property type="protein sequence ID" value="KZP22003.1"/>
    <property type="molecule type" value="Genomic_DNA"/>
</dbReference>